<evidence type="ECO:0000313" key="3">
    <source>
        <dbReference type="Proteomes" id="UP000217918"/>
    </source>
</evidence>
<dbReference type="AlphaFoldDB" id="A0A0C1QAI3"/>
<name>A0A0C1QAI3_LEVBR</name>
<accession>A0A0C1QAI3</accession>
<dbReference type="OrthoDB" id="2319376at2"/>
<proteinExistence type="predicted"/>
<dbReference type="InterPro" id="IPR006976">
    <property type="entry name" value="VanZ-like"/>
</dbReference>
<dbReference type="EMBL" id="NVYO01000001">
    <property type="protein sequence ID" value="PBQ23696.1"/>
    <property type="molecule type" value="Genomic_DNA"/>
</dbReference>
<reference evidence="2 3" key="1">
    <citation type="submission" date="2017-09" db="EMBL/GenBank/DDBJ databases">
        <title>Genome sequence of Lactobacillus brevis D7.</title>
        <authorList>
            <person name="Kwon M.-S."/>
            <person name="Lim S.K."/>
            <person name="Choi H.-J."/>
        </authorList>
    </citation>
    <scope>NUCLEOTIDE SEQUENCE [LARGE SCALE GENOMIC DNA]</scope>
    <source>
        <strain evidence="2 3">D7</strain>
    </source>
</reference>
<dbReference type="InterPro" id="IPR053150">
    <property type="entry name" value="Teicoplanin_resist-assoc"/>
</dbReference>
<sequence>MRWEPLLLIALTACLSGLLIIMTGKKIHWFALVILGYFTGLATILFTPISVYGTALYVMPLGAGRINLTQLDVFNLGFLENIMLTVPIGLLLKWFWPKLSLLTVGGLGLLIGSSIETFQYVLSQHWLINRSSDINDVLANAAGIMIGGLIVALYYRLSTSRRSRARVVA</sequence>
<dbReference type="PANTHER" id="PTHR36834">
    <property type="entry name" value="MEMBRANE PROTEIN-RELATED"/>
    <property type="match status" value="1"/>
</dbReference>
<evidence type="ECO:0000259" key="1">
    <source>
        <dbReference type="Pfam" id="PF04892"/>
    </source>
</evidence>
<organism evidence="2 3">
    <name type="scientific">Levilactobacillus brevis</name>
    <name type="common">Lactobacillus brevis</name>
    <dbReference type="NCBI Taxonomy" id="1580"/>
    <lineage>
        <taxon>Bacteria</taxon>
        <taxon>Bacillati</taxon>
        <taxon>Bacillota</taxon>
        <taxon>Bacilli</taxon>
        <taxon>Lactobacillales</taxon>
        <taxon>Lactobacillaceae</taxon>
        <taxon>Levilactobacillus</taxon>
    </lineage>
</organism>
<dbReference type="Proteomes" id="UP000217918">
    <property type="component" value="Unassembled WGS sequence"/>
</dbReference>
<evidence type="ECO:0000313" key="2">
    <source>
        <dbReference type="EMBL" id="PBQ23696.1"/>
    </source>
</evidence>
<dbReference type="RefSeq" id="WP_024525245.1">
    <property type="nucleotide sequence ID" value="NZ_CAKMAP010000002.1"/>
</dbReference>
<dbReference type="PANTHER" id="PTHR36834:SF1">
    <property type="entry name" value="INTEGRAL MEMBRANE PROTEIN"/>
    <property type="match status" value="1"/>
</dbReference>
<comment type="caution">
    <text evidence="2">The sequence shown here is derived from an EMBL/GenBank/DDBJ whole genome shotgun (WGS) entry which is preliminary data.</text>
</comment>
<gene>
    <name evidence="2" type="ORF">CNR29_06590</name>
</gene>
<dbReference type="Pfam" id="PF04892">
    <property type="entry name" value="VanZ"/>
    <property type="match status" value="1"/>
</dbReference>
<feature type="domain" description="VanZ-like" evidence="1">
    <location>
        <begin position="67"/>
        <end position="153"/>
    </location>
</feature>
<protein>
    <submittedName>
        <fullName evidence="2">VanZ family protein</fullName>
    </submittedName>
</protein>